<evidence type="ECO:0000313" key="2">
    <source>
        <dbReference type="WBParaSite" id="scf7180000420226.g4938"/>
    </source>
</evidence>
<dbReference type="WBParaSite" id="scf7180000420226.g4938">
    <property type="protein sequence ID" value="scf7180000420226.g4938"/>
    <property type="gene ID" value="scf7180000420226.g4938"/>
</dbReference>
<protein>
    <submittedName>
        <fullName evidence="2">Uncharacterized protein</fullName>
    </submittedName>
</protein>
<evidence type="ECO:0000313" key="1">
    <source>
        <dbReference type="Proteomes" id="UP000887560"/>
    </source>
</evidence>
<dbReference type="AlphaFoldDB" id="A0A915NTJ4"/>
<sequence length="117" mass="14201">MRPKYQIKEGDAKIITFKIIDLIKEKLFQENNLGEEEEENIVNQETKNFINISYESWEKAKKIILGKSKLFKERNNDDLVREIKEIKYKKSVKKLKLKKIKKEIENKYEIEEFNEFD</sequence>
<reference evidence="2" key="1">
    <citation type="submission" date="2022-11" db="UniProtKB">
        <authorList>
            <consortium name="WormBaseParasite"/>
        </authorList>
    </citation>
    <scope>IDENTIFICATION</scope>
</reference>
<organism evidence="1 2">
    <name type="scientific">Meloidogyne floridensis</name>
    <dbReference type="NCBI Taxonomy" id="298350"/>
    <lineage>
        <taxon>Eukaryota</taxon>
        <taxon>Metazoa</taxon>
        <taxon>Ecdysozoa</taxon>
        <taxon>Nematoda</taxon>
        <taxon>Chromadorea</taxon>
        <taxon>Rhabditida</taxon>
        <taxon>Tylenchina</taxon>
        <taxon>Tylenchomorpha</taxon>
        <taxon>Tylenchoidea</taxon>
        <taxon>Meloidogynidae</taxon>
        <taxon>Meloidogyninae</taxon>
        <taxon>Meloidogyne</taxon>
    </lineage>
</organism>
<name>A0A915NTJ4_9BILA</name>
<proteinExistence type="predicted"/>
<dbReference type="Proteomes" id="UP000887560">
    <property type="component" value="Unplaced"/>
</dbReference>
<accession>A0A915NTJ4</accession>
<keyword evidence="1" id="KW-1185">Reference proteome</keyword>